<sequence>MLIEIASILATATGSYSNSCQSDTQVDVCTMDPDRGFGADRVWDFFYDWRTDKCIAMWFGENDDSEKNQFFNEDECNSKCRKNIRKQCSDDPTPHLGNDGPIKWTYNSSVSKCVSFHWQENRRSKNKFFDSEADCFEKCALPDLGLCAYQFRTNCKHGDDLYFWYNNRTQKCEILRPDYCPTHGNAFYTLRQCYQRCGRFVEDKCKLTIQNMSFCSKFENRWGYNNKNKRCEMFQGCEDSGNSFPNAKECWNTCAKQSNHRCTQEPDYSTTIGFMKRYYYVHKYSNSCKEWVILGFLVVV</sequence>
<name>A0A0K8R6C9_IXORI</name>
<dbReference type="GO" id="GO:0005615">
    <property type="term" value="C:extracellular space"/>
    <property type="evidence" value="ECO:0007669"/>
    <property type="project" value="TreeGrafter"/>
</dbReference>
<dbReference type="InterPro" id="IPR036880">
    <property type="entry name" value="Kunitz_BPTI_sf"/>
</dbReference>
<keyword evidence="1" id="KW-0646">Protease inhibitor</keyword>
<protein>
    <submittedName>
        <fullName evidence="5">Putative salivary kunitz domain protein</fullName>
    </submittedName>
</protein>
<accession>A0A0K8R6C9</accession>
<dbReference type="InterPro" id="IPR002223">
    <property type="entry name" value="Kunitz_BPTI"/>
</dbReference>
<dbReference type="GO" id="GO:0004867">
    <property type="term" value="F:serine-type endopeptidase inhibitor activity"/>
    <property type="evidence" value="ECO:0007669"/>
    <property type="project" value="UniProtKB-KW"/>
</dbReference>
<evidence type="ECO:0000313" key="5">
    <source>
        <dbReference type="EMBL" id="JAA66707.1"/>
    </source>
</evidence>
<dbReference type="SMART" id="SM00131">
    <property type="entry name" value="KU"/>
    <property type="match status" value="3"/>
</dbReference>
<dbReference type="SUPFAM" id="SSF57362">
    <property type="entry name" value="BPTI-like"/>
    <property type="match status" value="4"/>
</dbReference>
<evidence type="ECO:0000256" key="3">
    <source>
        <dbReference type="ARBA" id="ARBA00023157"/>
    </source>
</evidence>
<dbReference type="InterPro" id="IPR050098">
    <property type="entry name" value="TFPI/VKTCI-like"/>
</dbReference>
<keyword evidence="3" id="KW-1015">Disulfide bond</keyword>
<evidence type="ECO:0000259" key="4">
    <source>
        <dbReference type="PROSITE" id="PS50279"/>
    </source>
</evidence>
<dbReference type="PROSITE" id="PS50279">
    <property type="entry name" value="BPTI_KUNITZ_2"/>
    <property type="match status" value="2"/>
</dbReference>
<evidence type="ECO:0000256" key="1">
    <source>
        <dbReference type="ARBA" id="ARBA00022690"/>
    </source>
</evidence>
<reference evidence="5" key="1">
    <citation type="submission" date="2012-12" db="EMBL/GenBank/DDBJ databases">
        <title>Identification and characterization of a phenylalanine ammonia-lyase gene family in Isatis indigotica Fort.</title>
        <authorList>
            <person name="Liu Q."/>
            <person name="Chen J."/>
            <person name="Zhou X."/>
            <person name="Di P."/>
            <person name="Xiao Y."/>
            <person name="Xuan H."/>
            <person name="Zhang L."/>
            <person name="Chen W."/>
        </authorList>
    </citation>
    <scope>NUCLEOTIDE SEQUENCE</scope>
    <source>
        <tissue evidence="5">Salivary gland</tissue>
    </source>
</reference>
<dbReference type="Pfam" id="PF00014">
    <property type="entry name" value="Kunitz_BPTI"/>
    <property type="match status" value="3"/>
</dbReference>
<dbReference type="PANTHER" id="PTHR10083:SF374">
    <property type="entry name" value="BPTI_KUNITZ INHIBITOR DOMAIN-CONTAINING PROTEIN"/>
    <property type="match status" value="1"/>
</dbReference>
<feature type="domain" description="BPTI/Kunitz inhibitor" evidence="4">
    <location>
        <begin position="205"/>
        <end position="254"/>
    </location>
</feature>
<dbReference type="AlphaFoldDB" id="A0A0K8R6C9"/>
<dbReference type="PANTHER" id="PTHR10083">
    <property type="entry name" value="KUNITZ-TYPE PROTEASE INHIBITOR-RELATED"/>
    <property type="match status" value="1"/>
</dbReference>
<organism evidence="5">
    <name type="scientific">Ixodes ricinus</name>
    <name type="common">Common tick</name>
    <name type="synonym">Acarus ricinus</name>
    <dbReference type="NCBI Taxonomy" id="34613"/>
    <lineage>
        <taxon>Eukaryota</taxon>
        <taxon>Metazoa</taxon>
        <taxon>Ecdysozoa</taxon>
        <taxon>Arthropoda</taxon>
        <taxon>Chelicerata</taxon>
        <taxon>Arachnida</taxon>
        <taxon>Acari</taxon>
        <taxon>Parasitiformes</taxon>
        <taxon>Ixodida</taxon>
        <taxon>Ixodoidea</taxon>
        <taxon>Ixodidae</taxon>
        <taxon>Ixodinae</taxon>
        <taxon>Ixodes</taxon>
    </lineage>
</organism>
<proteinExistence type="evidence at transcript level"/>
<keyword evidence="2" id="KW-0722">Serine protease inhibitor</keyword>
<dbReference type="EMBL" id="GADI01007101">
    <property type="protein sequence ID" value="JAA66707.1"/>
    <property type="molecule type" value="mRNA"/>
</dbReference>
<evidence type="ECO:0000256" key="2">
    <source>
        <dbReference type="ARBA" id="ARBA00022900"/>
    </source>
</evidence>
<dbReference type="Gene3D" id="4.10.410.10">
    <property type="entry name" value="Pancreatic trypsin inhibitor Kunitz domain"/>
    <property type="match status" value="3"/>
</dbReference>
<feature type="domain" description="BPTI/Kunitz inhibitor" evidence="4">
    <location>
        <begin position="29"/>
        <end position="80"/>
    </location>
</feature>